<organism evidence="2 3">
    <name type="scientific">Polaribacter reichenbachii</name>
    <dbReference type="NCBI Taxonomy" id="996801"/>
    <lineage>
        <taxon>Bacteria</taxon>
        <taxon>Pseudomonadati</taxon>
        <taxon>Bacteroidota</taxon>
        <taxon>Flavobacteriia</taxon>
        <taxon>Flavobacteriales</taxon>
        <taxon>Flavobacteriaceae</taxon>
    </lineage>
</organism>
<dbReference type="EMBL" id="LSFL01000035">
    <property type="protein sequence ID" value="OBY63859.1"/>
    <property type="molecule type" value="Genomic_DNA"/>
</dbReference>
<keyword evidence="3" id="KW-1185">Reference proteome</keyword>
<proteinExistence type="predicted"/>
<dbReference type="STRING" id="996801.BW723_01895"/>
<sequence>MCRGNKESILKMVEVFIDQIPKFINELNTAFSDNDLLKIKNEVHKIKPTVHFFGAFKLKEQLLVIDGKTVNELGEIDLKHIIKNINFYASEVINELKTDYKIN</sequence>
<name>A0A1B8TWI2_9FLAO</name>
<dbReference type="AlphaFoldDB" id="A0A1B8TWI2"/>
<dbReference type="GO" id="GO:0004672">
    <property type="term" value="F:protein kinase activity"/>
    <property type="evidence" value="ECO:0007669"/>
    <property type="project" value="UniProtKB-ARBA"/>
</dbReference>
<accession>A0A1B8TWI2</accession>
<comment type="caution">
    <text evidence="2">The sequence shown here is derived from an EMBL/GenBank/DDBJ whole genome shotgun (WGS) entry which is preliminary data.</text>
</comment>
<evidence type="ECO:0000259" key="1">
    <source>
        <dbReference type="Pfam" id="PF01627"/>
    </source>
</evidence>
<dbReference type="Gene3D" id="1.20.120.160">
    <property type="entry name" value="HPT domain"/>
    <property type="match status" value="1"/>
</dbReference>
<evidence type="ECO:0000313" key="2">
    <source>
        <dbReference type="EMBL" id="OBY63859.1"/>
    </source>
</evidence>
<dbReference type="SUPFAM" id="SSF47226">
    <property type="entry name" value="Histidine-containing phosphotransfer domain, HPT domain"/>
    <property type="match status" value="1"/>
</dbReference>
<dbReference type="Pfam" id="PF01627">
    <property type="entry name" value="Hpt"/>
    <property type="match status" value="1"/>
</dbReference>
<reference evidence="3" key="1">
    <citation type="submission" date="2016-02" db="EMBL/GenBank/DDBJ databases">
        <title>Paenibacillus sp. LPB0068, isolated from Crassostrea gigas.</title>
        <authorList>
            <person name="Shin S.-K."/>
            <person name="Yi H."/>
        </authorList>
    </citation>
    <scope>NUCLEOTIDE SEQUENCE [LARGE SCALE GENOMIC DNA]</scope>
    <source>
        <strain evidence="3">KCTC 23969</strain>
    </source>
</reference>
<dbReference type="InterPro" id="IPR036641">
    <property type="entry name" value="HPT_dom_sf"/>
</dbReference>
<feature type="domain" description="HPt" evidence="1">
    <location>
        <begin position="12"/>
        <end position="61"/>
    </location>
</feature>
<evidence type="ECO:0000313" key="3">
    <source>
        <dbReference type="Proteomes" id="UP000092612"/>
    </source>
</evidence>
<dbReference type="KEGG" id="prn:BW723_01895"/>
<dbReference type="InterPro" id="IPR008207">
    <property type="entry name" value="Sig_transdc_His_kin_Hpt_dom"/>
</dbReference>
<dbReference type="Proteomes" id="UP000092612">
    <property type="component" value="Unassembled WGS sequence"/>
</dbReference>
<dbReference type="GO" id="GO:0000160">
    <property type="term" value="P:phosphorelay signal transduction system"/>
    <property type="evidence" value="ECO:0007669"/>
    <property type="project" value="InterPro"/>
</dbReference>
<gene>
    <name evidence="2" type="ORF">LPB301_13805</name>
</gene>
<protein>
    <recommendedName>
        <fullName evidence="1">HPt domain-containing protein</fullName>
    </recommendedName>
</protein>